<dbReference type="GO" id="GO:0005634">
    <property type="term" value="C:nucleus"/>
    <property type="evidence" value="ECO:0007669"/>
    <property type="project" value="TreeGrafter"/>
</dbReference>
<evidence type="ECO:0000313" key="2">
    <source>
        <dbReference type="EMBL" id="OAO13891.1"/>
    </source>
</evidence>
<dbReference type="Proteomes" id="UP000078348">
    <property type="component" value="Unassembled WGS sequence"/>
</dbReference>
<dbReference type="STRING" id="478820.A0A196SC42"/>
<keyword evidence="3" id="KW-1185">Reference proteome</keyword>
<feature type="compositionally biased region" description="Polar residues" evidence="1">
    <location>
        <begin position="495"/>
        <end position="509"/>
    </location>
</feature>
<dbReference type="Pfam" id="PF07093">
    <property type="entry name" value="SGT1"/>
    <property type="match status" value="1"/>
</dbReference>
<dbReference type="EMBL" id="LXWW01000312">
    <property type="protein sequence ID" value="OAO13891.1"/>
    <property type="molecule type" value="Genomic_DNA"/>
</dbReference>
<sequence length="524" mass="59014">MQSTSLSTVKTCIYVLDETKGLVKQAQALDTLKLQLMQEVCELSKGIVWYREPFFLYTAAMKSTRPLSAGEKLFYLKAETNVGDCIEDEWAIASILRTLSEKHPELIIHIEDVDGDFLLIEAAKELPDWMDPSTMENRFFLMNGHFHIIPHPHFSSYKRLPVHPSIEEALALLPFPAASPIELAIQTRLRRTEEEISQNIHHFYCMLPRSWSKIASIPSLMTHFSHLFIDSTPVEREQAEAALRNLPSQDMAVFDVALSKLLFLQLISCLSRESKIAGREEFLAASPEERWRAVGELLRMGALLWKCPEESKGGKQKQIDATDVMRYPALSKDLMYSLMNNYKYEEYERLSESHVPEWMEEPGPLPALDMKPEDYSWMTVTEKDIDDVLRGEEGNLRDEDIDGIINAESKMNDAGDTILDSFKAFLSSTSNVEGIDSIPGANNDALHVDFDAVCDLLMGCETSSDEEDEGVEAYPEGDADFDALSNLLKSYSLQSTTDGPVSSMMTSMGMQLPPTEYSDSEDGP</sequence>
<feature type="region of interest" description="Disordered" evidence="1">
    <location>
        <begin position="495"/>
        <end position="524"/>
    </location>
</feature>
<protein>
    <submittedName>
        <fullName evidence="2">Protein SGT1</fullName>
    </submittedName>
</protein>
<accession>A0A196SC42</accession>
<gene>
    <name evidence="2" type="ORF">AV274_4384</name>
</gene>
<evidence type="ECO:0000313" key="3">
    <source>
        <dbReference type="Proteomes" id="UP000078348"/>
    </source>
</evidence>
<dbReference type="PANTHER" id="PTHR13060:SF0">
    <property type="entry name" value="PROTEIN ECDYSONELESS HOMOLOG"/>
    <property type="match status" value="1"/>
</dbReference>
<dbReference type="PANTHER" id="PTHR13060">
    <property type="entry name" value="SGT1 PROTEIN HSGT1 SUPPRESSOR OF GCR2"/>
    <property type="match status" value="1"/>
</dbReference>
<comment type="caution">
    <text evidence="2">The sequence shown here is derived from an EMBL/GenBank/DDBJ whole genome shotgun (WGS) entry which is preliminary data.</text>
</comment>
<proteinExistence type="predicted"/>
<evidence type="ECO:0000256" key="1">
    <source>
        <dbReference type="SAM" id="MobiDB-lite"/>
    </source>
</evidence>
<organism evidence="2 3">
    <name type="scientific">Blastocystis sp. subtype 1 (strain ATCC 50177 / NandII)</name>
    <dbReference type="NCBI Taxonomy" id="478820"/>
    <lineage>
        <taxon>Eukaryota</taxon>
        <taxon>Sar</taxon>
        <taxon>Stramenopiles</taxon>
        <taxon>Bigyra</taxon>
        <taxon>Opalozoa</taxon>
        <taxon>Opalinata</taxon>
        <taxon>Blastocystidae</taxon>
        <taxon>Blastocystis</taxon>
    </lineage>
</organism>
<dbReference type="InterPro" id="IPR010770">
    <property type="entry name" value="Ecd"/>
</dbReference>
<dbReference type="OrthoDB" id="27237at2759"/>
<dbReference type="AlphaFoldDB" id="A0A196SC42"/>
<name>A0A196SC42_BLAHN</name>
<reference evidence="2 3" key="1">
    <citation type="submission" date="2016-05" db="EMBL/GenBank/DDBJ databases">
        <title>Nuclear genome of Blastocystis sp. subtype 1 NandII.</title>
        <authorList>
            <person name="Gentekaki E."/>
            <person name="Curtis B."/>
            <person name="Stairs C."/>
            <person name="Eme L."/>
            <person name="Herman E."/>
            <person name="Klimes V."/>
            <person name="Arias M.C."/>
            <person name="Elias M."/>
            <person name="Hilliou F."/>
            <person name="Klute M."/>
            <person name="Malik S.-B."/>
            <person name="Pightling A."/>
            <person name="Rachubinski R."/>
            <person name="Salas D."/>
            <person name="Schlacht A."/>
            <person name="Suga H."/>
            <person name="Archibald J."/>
            <person name="Ball S.G."/>
            <person name="Clark G."/>
            <person name="Dacks J."/>
            <person name="Van Der Giezen M."/>
            <person name="Tsaousis A."/>
            <person name="Roger A."/>
        </authorList>
    </citation>
    <scope>NUCLEOTIDE SEQUENCE [LARGE SCALE GENOMIC DNA]</scope>
    <source>
        <strain evidence="3">ATCC 50177 / NandII</strain>
    </source>
</reference>